<proteinExistence type="predicted"/>
<dbReference type="EMBL" id="JBHSDT010000003">
    <property type="protein sequence ID" value="MFC4402156.1"/>
    <property type="molecule type" value="Genomic_DNA"/>
</dbReference>
<reference evidence="4" key="1">
    <citation type="journal article" date="2019" name="Int. J. Syst. Evol. Microbiol.">
        <title>The Global Catalogue of Microorganisms (GCM) 10K type strain sequencing project: providing services to taxonomists for standard genome sequencing and annotation.</title>
        <authorList>
            <consortium name="The Broad Institute Genomics Platform"/>
            <consortium name="The Broad Institute Genome Sequencing Center for Infectious Disease"/>
            <person name="Wu L."/>
            <person name="Ma J."/>
        </authorList>
    </citation>
    <scope>NUCLEOTIDE SEQUENCE [LARGE SCALE GENOMIC DNA]</scope>
    <source>
        <strain evidence="4">CCUG 37865</strain>
    </source>
</reference>
<keyword evidence="4" id="KW-1185">Reference proteome</keyword>
<dbReference type="InterPro" id="IPR027414">
    <property type="entry name" value="GH95_N_dom"/>
</dbReference>
<dbReference type="InterPro" id="IPR008928">
    <property type="entry name" value="6-hairpin_glycosidase_sf"/>
</dbReference>
<evidence type="ECO:0000259" key="1">
    <source>
        <dbReference type="Pfam" id="PF14498"/>
    </source>
</evidence>
<dbReference type="Proteomes" id="UP001595882">
    <property type="component" value="Unassembled WGS sequence"/>
</dbReference>
<dbReference type="InterPro" id="IPR016518">
    <property type="entry name" value="Alpha-L-fucosidase"/>
</dbReference>
<gene>
    <name evidence="3" type="ORF">ACFOY7_03595</name>
</gene>
<accession>A0ABV8WQM3</accession>
<dbReference type="GO" id="GO:0016787">
    <property type="term" value="F:hydrolase activity"/>
    <property type="evidence" value="ECO:0007669"/>
    <property type="project" value="UniProtKB-KW"/>
</dbReference>
<dbReference type="Pfam" id="PF22124">
    <property type="entry name" value="Glyco_hydro_95_cat"/>
    <property type="match status" value="1"/>
</dbReference>
<dbReference type="PANTHER" id="PTHR31084">
    <property type="entry name" value="ALPHA-L-FUCOSIDASE 2"/>
    <property type="match status" value="1"/>
</dbReference>
<dbReference type="InterPro" id="IPR012341">
    <property type="entry name" value="6hp_glycosidase-like_sf"/>
</dbReference>
<keyword evidence="3" id="KW-0378">Hydrolase</keyword>
<dbReference type="InterPro" id="IPR054363">
    <property type="entry name" value="GH95_cat"/>
</dbReference>
<organism evidence="3 4">
    <name type="scientific">Gracilibacillus xinjiangensis</name>
    <dbReference type="NCBI Taxonomy" id="1193282"/>
    <lineage>
        <taxon>Bacteria</taxon>
        <taxon>Bacillati</taxon>
        <taxon>Bacillota</taxon>
        <taxon>Bacilli</taxon>
        <taxon>Bacillales</taxon>
        <taxon>Bacillaceae</taxon>
        <taxon>Gracilibacillus</taxon>
    </lineage>
</organism>
<dbReference type="PIRSF" id="PIRSF007663">
    <property type="entry name" value="UCP007663"/>
    <property type="match status" value="1"/>
</dbReference>
<dbReference type="Gene3D" id="1.50.10.10">
    <property type="match status" value="1"/>
</dbReference>
<sequence>MFDHVADRNKLILQYPASWWRNMWREALPAGNGETGAAVYGAIKKETILINHSGLWHMGVKGELPDVSHTLKETRELMDQGKFDQANWHLTKEVKKRDYFAKLASPLPLGDLQVEMNCEAGFSDYSRGINMETGEVCVSWKEKEKRFTRSLFVSHFDNIIVYKIEANTKNSINAKLGICLHPTDTPRIQDRYDELMKTVGTIADNHYFYYKATNEDGADFGAVARIIAEGGEQEAEQGNIRCFNSTSLTVLVKVFVDGDSEQQWSQLRDELDDMDGNYEKLLNSHLEIYQPLYFSSALRITSDEQEHSNEELLLQAYKGKAPSRLIEKLWSYGRYLFISGTKPGCQPFAMYGLWHGDYQLMWSHRMANENIQMMYWHASVGGLSEYNLSLVDYYIRLMDDFRDNAMKLFGCRGIYIPAGSTPGIGKPNQLVPVIMSWTSAAGWLAQHFYEYYQFSGDQVFLKEKALPFMKEVAMFYHDFLVVGEGGLYQYYPSVSPENTPANYMPQGNKQVPHPMPTTINATMDFAIMKELLANLIEGSSHVSLYEEEVPAWQDMLGKIPDYQLNHDGSVREWMNEQFDDNEEHRHLSHIYPVFPGREVVKEKNEVLFESFQKAVQKRKLGAQTSWSFAHMASIYARLEDGNRALLCLDRLSRACLLNNLYTVHNDWRNMGLSMEINYAPVQLDANLGIVNAVQEMLFYVSTSMIRFLPALPADWIEGRVCNFHFFTGKVNFDWNVSETMFSAEIVSVRTSIFTICLPKYLEDYEWIGEGEVSMSEYGERYLDIKMKPNQTLKIQSTTRRGDMDA</sequence>
<feature type="domain" description="Glycosyl hydrolase family 95 N-terminal" evidence="1">
    <location>
        <begin position="13"/>
        <end position="254"/>
    </location>
</feature>
<dbReference type="SUPFAM" id="SSF48208">
    <property type="entry name" value="Six-hairpin glycosidases"/>
    <property type="match status" value="1"/>
</dbReference>
<dbReference type="RefSeq" id="WP_390249474.1">
    <property type="nucleotide sequence ID" value="NZ_JBHSDT010000003.1"/>
</dbReference>
<dbReference type="Pfam" id="PF14498">
    <property type="entry name" value="Glyco_hyd_65N_2"/>
    <property type="match status" value="1"/>
</dbReference>
<evidence type="ECO:0000313" key="3">
    <source>
        <dbReference type="EMBL" id="MFC4402156.1"/>
    </source>
</evidence>
<evidence type="ECO:0000259" key="2">
    <source>
        <dbReference type="Pfam" id="PF22124"/>
    </source>
</evidence>
<comment type="caution">
    <text evidence="3">The sequence shown here is derived from an EMBL/GenBank/DDBJ whole genome shotgun (WGS) entry which is preliminary data.</text>
</comment>
<protein>
    <submittedName>
        <fullName evidence="3">Glycoside hydrolase N-terminal domain-containing protein</fullName>
    </submittedName>
</protein>
<name>A0ABV8WQM3_9BACI</name>
<evidence type="ECO:0000313" key="4">
    <source>
        <dbReference type="Proteomes" id="UP001595882"/>
    </source>
</evidence>
<dbReference type="PANTHER" id="PTHR31084:SF3">
    <property type="entry name" value="ALPHA-FUCOSIDASE A"/>
    <property type="match status" value="1"/>
</dbReference>
<feature type="domain" description="Glycosyl hydrolase family 95 catalytic" evidence="2">
    <location>
        <begin position="277"/>
        <end position="697"/>
    </location>
</feature>